<comment type="caution">
    <text evidence="2">The sequence shown here is derived from an EMBL/GenBank/DDBJ whole genome shotgun (WGS) entry which is preliminary data.</text>
</comment>
<evidence type="ECO:0000313" key="3">
    <source>
        <dbReference type="Proteomes" id="UP001596439"/>
    </source>
</evidence>
<protein>
    <submittedName>
        <fullName evidence="2">Uncharacterized protein</fullName>
    </submittedName>
</protein>
<keyword evidence="1" id="KW-0472">Membrane</keyword>
<dbReference type="EMBL" id="JBHTCE010000001">
    <property type="protein sequence ID" value="MFC7388599.1"/>
    <property type="molecule type" value="Genomic_DNA"/>
</dbReference>
<evidence type="ECO:0000256" key="1">
    <source>
        <dbReference type="SAM" id="Phobius"/>
    </source>
</evidence>
<feature type="transmembrane region" description="Helical" evidence="1">
    <location>
        <begin position="24"/>
        <end position="43"/>
    </location>
</feature>
<organism evidence="2 3">
    <name type="scientific">Exiguobacterium aestuarii</name>
    <dbReference type="NCBI Taxonomy" id="273527"/>
    <lineage>
        <taxon>Bacteria</taxon>
        <taxon>Bacillati</taxon>
        <taxon>Bacillota</taxon>
        <taxon>Bacilli</taxon>
        <taxon>Bacillales</taxon>
        <taxon>Bacillales Family XII. Incertae Sedis</taxon>
        <taxon>Exiguobacterium</taxon>
    </lineage>
</organism>
<reference evidence="3" key="1">
    <citation type="journal article" date="2019" name="Int. J. Syst. Evol. Microbiol.">
        <title>The Global Catalogue of Microorganisms (GCM) 10K type strain sequencing project: providing services to taxonomists for standard genome sequencing and annotation.</title>
        <authorList>
            <consortium name="The Broad Institute Genomics Platform"/>
            <consortium name="The Broad Institute Genome Sequencing Center for Infectious Disease"/>
            <person name="Wu L."/>
            <person name="Ma J."/>
        </authorList>
    </citation>
    <scope>NUCLEOTIDE SEQUENCE [LARGE SCALE GENOMIC DNA]</scope>
    <source>
        <strain evidence="3">CCUG 55590</strain>
    </source>
</reference>
<name>A0ABW2PGV0_9BACL</name>
<keyword evidence="1" id="KW-1133">Transmembrane helix</keyword>
<keyword evidence="3" id="KW-1185">Reference proteome</keyword>
<gene>
    <name evidence="2" type="ORF">ACFQO8_00510</name>
</gene>
<dbReference type="RefSeq" id="WP_214785989.1">
    <property type="nucleotide sequence ID" value="NZ_JANIEL010000030.1"/>
</dbReference>
<proteinExistence type="predicted"/>
<keyword evidence="1" id="KW-0812">Transmembrane</keyword>
<dbReference type="Proteomes" id="UP001596439">
    <property type="component" value="Unassembled WGS sequence"/>
</dbReference>
<accession>A0ABW2PGV0</accession>
<evidence type="ECO:0000313" key="2">
    <source>
        <dbReference type="EMBL" id="MFC7388599.1"/>
    </source>
</evidence>
<sequence>MPKLYWFGTFLSGMILLTTGTMEGLYRLLPIGLMAIAVIGYLIQTRFEQKKRRP</sequence>